<reference evidence="1" key="1">
    <citation type="journal article" date="2020" name="G3 (Bethesda)">
        <title>High-Quality Assemblies for Three Invasive Social Wasps from the &lt;i&gt;Vespula&lt;/i&gt; Genus.</title>
        <authorList>
            <person name="Harrop T.W.R."/>
            <person name="Guhlin J."/>
            <person name="McLaughlin G.M."/>
            <person name="Permina E."/>
            <person name="Stockwell P."/>
            <person name="Gilligan J."/>
            <person name="Le Lec M.F."/>
            <person name="Gruber M.A.M."/>
            <person name="Quinn O."/>
            <person name="Lovegrove M."/>
            <person name="Duncan E.J."/>
            <person name="Remnant E.J."/>
            <person name="Van Eeckhoven J."/>
            <person name="Graham B."/>
            <person name="Knapp R.A."/>
            <person name="Langford K.W."/>
            <person name="Kronenberg Z."/>
            <person name="Press M.O."/>
            <person name="Eacker S.M."/>
            <person name="Wilson-Rankin E.E."/>
            <person name="Purcell J."/>
            <person name="Lester P.J."/>
            <person name="Dearden P.K."/>
        </authorList>
    </citation>
    <scope>NUCLEOTIDE SEQUENCE</scope>
    <source>
        <strain evidence="1">Volc-1</strain>
    </source>
</reference>
<comment type="caution">
    <text evidence="1">The sequence shown here is derived from an EMBL/GenBank/DDBJ whole genome shotgun (WGS) entry which is preliminary data.</text>
</comment>
<gene>
    <name evidence="1" type="ORF">H0235_015121</name>
</gene>
<sequence length="117" mass="13889">MTRSDMNVDRGISNRRSLVSVGKYQMIRLLGKGNFARVEEAIHTILRTKILNNVRESTNVWKFFINVERDYSRFDYGRFQVEVEEKEEKEDEDEEEEVEEDICITTWLSANSKDFQS</sequence>
<dbReference type="Proteomes" id="UP000600918">
    <property type="component" value="Unassembled WGS sequence"/>
</dbReference>
<evidence type="ECO:0000313" key="2">
    <source>
        <dbReference type="Proteomes" id="UP000600918"/>
    </source>
</evidence>
<accession>A0A834KEH6</accession>
<name>A0A834KEH6_VESPE</name>
<proteinExistence type="predicted"/>
<dbReference type="AlphaFoldDB" id="A0A834KEH6"/>
<keyword evidence="2" id="KW-1185">Reference proteome</keyword>
<organism evidence="1 2">
    <name type="scientific">Vespula pensylvanica</name>
    <name type="common">Western yellow jacket</name>
    <name type="synonym">Wasp</name>
    <dbReference type="NCBI Taxonomy" id="30213"/>
    <lineage>
        <taxon>Eukaryota</taxon>
        <taxon>Metazoa</taxon>
        <taxon>Ecdysozoa</taxon>
        <taxon>Arthropoda</taxon>
        <taxon>Hexapoda</taxon>
        <taxon>Insecta</taxon>
        <taxon>Pterygota</taxon>
        <taxon>Neoptera</taxon>
        <taxon>Endopterygota</taxon>
        <taxon>Hymenoptera</taxon>
        <taxon>Apocrita</taxon>
        <taxon>Aculeata</taxon>
        <taxon>Vespoidea</taxon>
        <taxon>Vespidae</taxon>
        <taxon>Vespinae</taxon>
        <taxon>Vespula</taxon>
    </lineage>
</organism>
<dbReference type="EMBL" id="JACSDY010000016">
    <property type="protein sequence ID" value="KAF7404427.1"/>
    <property type="molecule type" value="Genomic_DNA"/>
</dbReference>
<evidence type="ECO:0000313" key="1">
    <source>
        <dbReference type="EMBL" id="KAF7404427.1"/>
    </source>
</evidence>
<protein>
    <submittedName>
        <fullName evidence="1">Uncharacterized protein</fullName>
    </submittedName>
</protein>